<dbReference type="Proteomes" id="UP000324800">
    <property type="component" value="Unassembled WGS sequence"/>
</dbReference>
<evidence type="ECO:0000256" key="4">
    <source>
        <dbReference type="SAM" id="Phobius"/>
    </source>
</evidence>
<dbReference type="Gene3D" id="2.30.30.40">
    <property type="entry name" value="SH3 Domains"/>
    <property type="match status" value="1"/>
</dbReference>
<keyword evidence="4" id="KW-1133">Transmembrane helix</keyword>
<evidence type="ECO:0000259" key="5">
    <source>
        <dbReference type="PROSITE" id="PS50002"/>
    </source>
</evidence>
<dbReference type="Pfam" id="PF07653">
    <property type="entry name" value="SH3_2"/>
    <property type="match status" value="1"/>
</dbReference>
<sequence length="256" mass="29100">ACAGGNDLFIGEFGGDQEKEVCFALLGLEVFAFVTLVLILLVLLPLKLNEPNNNRNMLHTDEYFWVIANYGGQEDDDEFLPVTKGEIVRVLRKETVYYTVEKESEVGKVPKEYLRECTPDQAANLMLLRIKSPTIPYQTFLTNNANSRSPSPSPFVAQRTPQSIRSRVRDNQSEFREIVEQIIDSVLQINSQNESLDRTNSIQSANQYQKSDEMERLSNEILDIIIRILTLVNSEIDKDIDLVINFGLVVEIIDLV</sequence>
<dbReference type="PROSITE" id="PS50002">
    <property type="entry name" value="SH3"/>
    <property type="match status" value="1"/>
</dbReference>
<feature type="domain" description="SH3" evidence="5">
    <location>
        <begin position="61"/>
        <end position="119"/>
    </location>
</feature>
<evidence type="ECO:0000256" key="1">
    <source>
        <dbReference type="ARBA" id="ARBA00022443"/>
    </source>
</evidence>
<evidence type="ECO:0000256" key="3">
    <source>
        <dbReference type="SAM" id="MobiDB-lite"/>
    </source>
</evidence>
<organism evidence="6 7">
    <name type="scientific">Streblomastix strix</name>
    <dbReference type="NCBI Taxonomy" id="222440"/>
    <lineage>
        <taxon>Eukaryota</taxon>
        <taxon>Metamonada</taxon>
        <taxon>Preaxostyla</taxon>
        <taxon>Oxymonadida</taxon>
        <taxon>Streblomastigidae</taxon>
        <taxon>Streblomastix</taxon>
    </lineage>
</organism>
<evidence type="ECO:0000313" key="7">
    <source>
        <dbReference type="Proteomes" id="UP000324800"/>
    </source>
</evidence>
<feature type="region of interest" description="Disordered" evidence="3">
    <location>
        <begin position="143"/>
        <end position="167"/>
    </location>
</feature>
<dbReference type="SUPFAM" id="SSF50044">
    <property type="entry name" value="SH3-domain"/>
    <property type="match status" value="1"/>
</dbReference>
<comment type="caution">
    <text evidence="6">The sequence shown here is derived from an EMBL/GenBank/DDBJ whole genome shotgun (WGS) entry which is preliminary data.</text>
</comment>
<keyword evidence="4" id="KW-0472">Membrane</keyword>
<proteinExistence type="predicted"/>
<keyword evidence="1 2" id="KW-0728">SH3 domain</keyword>
<feature type="non-terminal residue" evidence="6">
    <location>
        <position position="1"/>
    </location>
</feature>
<dbReference type="InterPro" id="IPR001452">
    <property type="entry name" value="SH3_domain"/>
</dbReference>
<dbReference type="AlphaFoldDB" id="A0A5J4UWX2"/>
<evidence type="ECO:0000256" key="2">
    <source>
        <dbReference type="PROSITE-ProRule" id="PRU00192"/>
    </source>
</evidence>
<feature type="transmembrane region" description="Helical" evidence="4">
    <location>
        <begin position="23"/>
        <end position="46"/>
    </location>
</feature>
<reference evidence="6 7" key="1">
    <citation type="submission" date="2019-03" db="EMBL/GenBank/DDBJ databases">
        <title>Single cell metagenomics reveals metabolic interactions within the superorganism composed of flagellate Streblomastix strix and complex community of Bacteroidetes bacteria on its surface.</title>
        <authorList>
            <person name="Treitli S.C."/>
            <person name="Kolisko M."/>
            <person name="Husnik F."/>
            <person name="Keeling P."/>
            <person name="Hampl V."/>
        </authorList>
    </citation>
    <scope>NUCLEOTIDE SEQUENCE [LARGE SCALE GENOMIC DNA]</scope>
    <source>
        <strain evidence="6">ST1C</strain>
    </source>
</reference>
<accession>A0A5J4UWX2</accession>
<protein>
    <recommendedName>
        <fullName evidence="5">SH3 domain-containing protein</fullName>
    </recommendedName>
</protein>
<dbReference type="EMBL" id="SNRW01011761">
    <property type="protein sequence ID" value="KAA6374724.1"/>
    <property type="molecule type" value="Genomic_DNA"/>
</dbReference>
<evidence type="ECO:0000313" key="6">
    <source>
        <dbReference type="EMBL" id="KAA6374724.1"/>
    </source>
</evidence>
<gene>
    <name evidence="6" type="ORF">EZS28_029749</name>
</gene>
<name>A0A5J4UWX2_9EUKA</name>
<dbReference type="InterPro" id="IPR036028">
    <property type="entry name" value="SH3-like_dom_sf"/>
</dbReference>
<keyword evidence="4" id="KW-0812">Transmembrane</keyword>